<sequence length="146" mass="16860">MCKVNKKLALINTFCISYSLLMLGFYHYSYAIIYSIGTSKMIMQTNIDWQLLTGSNIPFFPFMFILLPVTWLIVGFSNFSSKAIVPRWSIVVNPVILTIILSIVTWIIPKTECLLPGIFSLGITLYYIICWISLKKDRNLCLKRKF</sequence>
<keyword evidence="1" id="KW-1133">Transmembrane helix</keyword>
<feature type="transmembrane region" description="Helical" evidence="1">
    <location>
        <begin position="114"/>
        <end position="134"/>
    </location>
</feature>
<proteinExistence type="predicted"/>
<feature type="transmembrane region" description="Helical" evidence="1">
    <location>
        <begin position="88"/>
        <end position="108"/>
    </location>
</feature>
<dbReference type="AlphaFoldDB" id="E5WUC7"/>
<dbReference type="Proteomes" id="UP000003246">
    <property type="component" value="Unassembled WGS sequence"/>
</dbReference>
<dbReference type="EMBL" id="ACWG01000003">
    <property type="protein sequence ID" value="EFV31501.1"/>
    <property type="molecule type" value="Genomic_DNA"/>
</dbReference>
<feature type="transmembrane region" description="Helical" evidence="1">
    <location>
        <begin position="12"/>
        <end position="37"/>
    </location>
</feature>
<feature type="transmembrane region" description="Helical" evidence="1">
    <location>
        <begin position="57"/>
        <end position="76"/>
    </location>
</feature>
<evidence type="ECO:0000313" key="2">
    <source>
        <dbReference type="EMBL" id="EFV31501.1"/>
    </source>
</evidence>
<accession>E5WUC7</accession>
<dbReference type="HOGENOM" id="CLU_1773655_0_0_10"/>
<keyword evidence="1" id="KW-0472">Membrane</keyword>
<evidence type="ECO:0000313" key="3">
    <source>
        <dbReference type="Proteomes" id="UP000003246"/>
    </source>
</evidence>
<comment type="caution">
    <text evidence="2">The sequence shown here is derived from an EMBL/GenBank/DDBJ whole genome shotgun (WGS) entry which is preliminary data.</text>
</comment>
<name>E5WUC7_9BACE</name>
<organism evidence="2 3">
    <name type="scientific">Bacteroides eggerthii 1_2_48FAA</name>
    <dbReference type="NCBI Taxonomy" id="665953"/>
    <lineage>
        <taxon>Bacteria</taxon>
        <taxon>Pseudomonadati</taxon>
        <taxon>Bacteroidota</taxon>
        <taxon>Bacteroidia</taxon>
        <taxon>Bacteroidales</taxon>
        <taxon>Bacteroidaceae</taxon>
        <taxon>Bacteroides</taxon>
    </lineage>
</organism>
<protein>
    <submittedName>
        <fullName evidence="2">Uncharacterized protein</fullName>
    </submittedName>
</protein>
<evidence type="ECO:0000256" key="1">
    <source>
        <dbReference type="SAM" id="Phobius"/>
    </source>
</evidence>
<gene>
    <name evidence="2" type="ORF">HMPREF1016_00241</name>
</gene>
<reference evidence="2 3" key="1">
    <citation type="submission" date="2010-10" db="EMBL/GenBank/DDBJ databases">
        <title>The Genome Sequence of Bacteroides eggerthii strain 1_2_48FAA.</title>
        <authorList>
            <consortium name="The Broad Institute Genome Sequencing Platform"/>
            <person name="Ward D."/>
            <person name="Earl A."/>
            <person name="Feldgarden M."/>
            <person name="Young S.K."/>
            <person name="Gargeya S."/>
            <person name="Zeng Q."/>
            <person name="Alvarado L."/>
            <person name="Berlin A."/>
            <person name="Bochicchio J."/>
            <person name="Chapman S.B."/>
            <person name="Chen Z."/>
            <person name="Freedman E."/>
            <person name="Gellesch M."/>
            <person name="Goldberg J."/>
            <person name="Griggs A."/>
            <person name="Gujja S."/>
            <person name="Heilman E."/>
            <person name="Heiman D."/>
            <person name="Howarth C."/>
            <person name="Mehta T."/>
            <person name="Neiman D."/>
            <person name="Pearson M."/>
            <person name="Roberts A."/>
            <person name="Saif S."/>
            <person name="Shea T."/>
            <person name="Shenoy N."/>
            <person name="Sisk P."/>
            <person name="Stolte C."/>
            <person name="Sykes S."/>
            <person name="White J."/>
            <person name="Yandava C."/>
            <person name="Allen-Vercoe E."/>
            <person name="Ambrose C."/>
            <person name="Strauss J."/>
            <person name="Daigneault M."/>
            <person name="Haas B."/>
            <person name="Nusbaum C."/>
            <person name="Birren B."/>
        </authorList>
    </citation>
    <scope>NUCLEOTIDE SEQUENCE [LARGE SCALE GENOMIC DNA]</scope>
    <source>
        <strain evidence="2 3">1_2_48FAA</strain>
    </source>
</reference>
<keyword evidence="1" id="KW-0812">Transmembrane</keyword>